<gene>
    <name evidence="6" type="ORF">CITCOLO1_LOCUS6101</name>
</gene>
<dbReference type="Gene3D" id="1.20.120.980">
    <property type="entry name" value="Serine carboxypeptidase S28, SKS domain"/>
    <property type="match status" value="1"/>
</dbReference>
<keyword evidence="2" id="KW-0645">Protease</keyword>
<keyword evidence="7" id="KW-1185">Reference proteome</keyword>
<evidence type="ECO:0000313" key="7">
    <source>
        <dbReference type="Proteomes" id="UP001642487"/>
    </source>
</evidence>
<accession>A0ABP0Y2Z1</accession>
<dbReference type="Proteomes" id="UP001642487">
    <property type="component" value="Chromosome 2"/>
</dbReference>
<dbReference type="EMBL" id="OZ021736">
    <property type="protein sequence ID" value="CAK9314352.1"/>
    <property type="molecule type" value="Genomic_DNA"/>
</dbReference>
<evidence type="ECO:0000256" key="2">
    <source>
        <dbReference type="ARBA" id="ARBA00022670"/>
    </source>
</evidence>
<dbReference type="PANTHER" id="PTHR11010:SF96">
    <property type="entry name" value="LYSOSOMAL PRO-X CARBOXYPEPTIDASE-LIKE ISOFORM X1"/>
    <property type="match status" value="1"/>
</dbReference>
<keyword evidence="4" id="KW-0378">Hydrolase</keyword>
<protein>
    <recommendedName>
        <fullName evidence="8">Lysosomal Pro-X carboxypeptidase</fullName>
    </recommendedName>
</protein>
<keyword evidence="3" id="KW-0732">Signal</keyword>
<evidence type="ECO:0000256" key="4">
    <source>
        <dbReference type="ARBA" id="ARBA00022801"/>
    </source>
</evidence>
<evidence type="ECO:0000313" key="6">
    <source>
        <dbReference type="EMBL" id="CAK9314352.1"/>
    </source>
</evidence>
<evidence type="ECO:0000256" key="1">
    <source>
        <dbReference type="ARBA" id="ARBA00011079"/>
    </source>
</evidence>
<organism evidence="6 7">
    <name type="scientific">Citrullus colocynthis</name>
    <name type="common">colocynth</name>
    <dbReference type="NCBI Taxonomy" id="252529"/>
    <lineage>
        <taxon>Eukaryota</taxon>
        <taxon>Viridiplantae</taxon>
        <taxon>Streptophyta</taxon>
        <taxon>Embryophyta</taxon>
        <taxon>Tracheophyta</taxon>
        <taxon>Spermatophyta</taxon>
        <taxon>Magnoliopsida</taxon>
        <taxon>eudicotyledons</taxon>
        <taxon>Gunneridae</taxon>
        <taxon>Pentapetalae</taxon>
        <taxon>rosids</taxon>
        <taxon>fabids</taxon>
        <taxon>Cucurbitales</taxon>
        <taxon>Cucurbitaceae</taxon>
        <taxon>Benincaseae</taxon>
        <taxon>Citrullus</taxon>
    </lineage>
</organism>
<sequence>MPRLSPIGEKFLHHSKALELPPFDDFKTFYYNQTIDHFNYRPESYTTFPQRYIINFKYWGGANSSAPILAYLGAEAPIDSAMNGIMTDNAIKFNALLVDIEEFNAKYSPVVVIGGSYGGMLATWFRLKYLHVPLGSLASSAPILYFDDITPQNGYHDVVTKNFREVSQTCYGTIRESWSEIETVASQPNGLSILDKEFKTCSPLRSSTRLENYLCSFSSPLRSSTQLENYLWFMYASAAQYNHPPRYPVTRICGAIDRTFSRNGTLSKIAAGVFAYRGNLSCYINEPRNATETDVGWQWQGLIA</sequence>
<dbReference type="InterPro" id="IPR042269">
    <property type="entry name" value="Ser_carbopepase_S28_SKS"/>
</dbReference>
<evidence type="ECO:0000256" key="5">
    <source>
        <dbReference type="ARBA" id="ARBA00023180"/>
    </source>
</evidence>
<dbReference type="SUPFAM" id="SSF53474">
    <property type="entry name" value="alpha/beta-Hydrolases"/>
    <property type="match status" value="1"/>
</dbReference>
<evidence type="ECO:0000256" key="3">
    <source>
        <dbReference type="ARBA" id="ARBA00022729"/>
    </source>
</evidence>
<comment type="similarity">
    <text evidence="1">Belongs to the peptidase S28 family.</text>
</comment>
<evidence type="ECO:0008006" key="8">
    <source>
        <dbReference type="Google" id="ProtNLM"/>
    </source>
</evidence>
<dbReference type="InterPro" id="IPR008758">
    <property type="entry name" value="Peptidase_S28"/>
</dbReference>
<dbReference type="InterPro" id="IPR029058">
    <property type="entry name" value="AB_hydrolase_fold"/>
</dbReference>
<keyword evidence="5" id="KW-0325">Glycoprotein</keyword>
<reference evidence="6 7" key="1">
    <citation type="submission" date="2024-03" db="EMBL/GenBank/DDBJ databases">
        <authorList>
            <person name="Gkanogiannis A."/>
            <person name="Becerra Lopez-Lavalle L."/>
        </authorList>
    </citation>
    <scope>NUCLEOTIDE SEQUENCE [LARGE SCALE GENOMIC DNA]</scope>
</reference>
<dbReference type="Pfam" id="PF05577">
    <property type="entry name" value="Peptidase_S28"/>
    <property type="match status" value="2"/>
</dbReference>
<dbReference type="Gene3D" id="3.40.50.1820">
    <property type="entry name" value="alpha/beta hydrolase"/>
    <property type="match status" value="2"/>
</dbReference>
<dbReference type="PANTHER" id="PTHR11010">
    <property type="entry name" value="PROTEASE S28 PRO-X CARBOXYPEPTIDASE-RELATED"/>
    <property type="match status" value="1"/>
</dbReference>
<name>A0ABP0Y2Z1_9ROSI</name>
<proteinExistence type="inferred from homology"/>